<evidence type="ECO:0000313" key="1">
    <source>
        <dbReference type="EnsemblFungi" id="FOXG_10586P0"/>
    </source>
</evidence>
<dbReference type="EnsemblFungi" id="FOXG_10586T0">
    <property type="protein sequence ID" value="FOXG_10586P0"/>
    <property type="gene ID" value="FOXG_10586"/>
</dbReference>
<reference evidence="1" key="2">
    <citation type="submission" date="2025-08" db="UniProtKB">
        <authorList>
            <consortium name="EnsemblFungi"/>
        </authorList>
    </citation>
    <scope>IDENTIFICATION</scope>
    <source>
        <strain evidence="1">4287 / CBS 123668 / FGSC 9935 / NRRL 34936</strain>
    </source>
</reference>
<protein>
    <submittedName>
        <fullName evidence="1">Uncharacterized protein</fullName>
    </submittedName>
</protein>
<name>A0A0D2Y2T7_FUSOF</name>
<sequence>MAPSDIIKRMQDAAVSYDKQELGARETLLDLNRQLLAELETPTDFIQRIWLLWVVALKLQPTGKYFNFCKERRMDSLLKHYLRRPALLGPCLNVS</sequence>
<dbReference type="AlphaFoldDB" id="A0A0D2Y2T7"/>
<reference evidence="2" key="1">
    <citation type="journal article" date="2012" name="Mol. Plant Microbe Interact.">
        <title>A highly conserved effector in Fusarium oxysporum is required for full virulence on Arabidopsis.</title>
        <authorList>
            <person name="Thatcher L.F."/>
            <person name="Gardiner D.M."/>
            <person name="Kazan K."/>
            <person name="Manners J."/>
        </authorList>
    </citation>
    <scope>NUCLEOTIDE SEQUENCE [LARGE SCALE GENOMIC DNA]</scope>
    <source>
        <strain evidence="2">Fo5176</strain>
    </source>
</reference>
<dbReference type="Proteomes" id="UP000002489">
    <property type="component" value="Unassembled WGS sequence"/>
</dbReference>
<organism evidence="1 2">
    <name type="scientific">Fusarium oxysporum (strain Fo5176)</name>
    <name type="common">Fusarium vascular wilt</name>
    <dbReference type="NCBI Taxonomy" id="660025"/>
    <lineage>
        <taxon>Eukaryota</taxon>
        <taxon>Fungi</taxon>
        <taxon>Dikarya</taxon>
        <taxon>Ascomycota</taxon>
        <taxon>Pezizomycotina</taxon>
        <taxon>Sordariomycetes</taxon>
        <taxon>Hypocreomycetidae</taxon>
        <taxon>Hypocreales</taxon>
        <taxon>Nectriaceae</taxon>
        <taxon>Fusarium</taxon>
        <taxon>Fusarium oxysporum species complex</taxon>
    </lineage>
</organism>
<accession>A0A0D2Y2T7</accession>
<proteinExistence type="predicted"/>
<evidence type="ECO:0000313" key="2">
    <source>
        <dbReference type="Proteomes" id="UP000002489"/>
    </source>
</evidence>